<dbReference type="PATRIC" id="fig|1265738.3.peg.7467"/>
<reference evidence="1 2" key="1">
    <citation type="journal article" date="2013" name="Mar. Genomics">
        <title>Expression of sulfatases in Rhodopirellula baltica and the diversity of sulfatases in the genus Rhodopirellula.</title>
        <authorList>
            <person name="Wegner C.E."/>
            <person name="Richter-Heitmann T."/>
            <person name="Klindworth A."/>
            <person name="Klockow C."/>
            <person name="Richter M."/>
            <person name="Achstetter T."/>
            <person name="Glockner F.O."/>
            <person name="Harder J."/>
        </authorList>
    </citation>
    <scope>NUCLEOTIDE SEQUENCE [LARGE SCALE GENOMIC DNA]</scope>
    <source>
        <strain evidence="1 2">SM1</strain>
    </source>
</reference>
<organism evidence="1 2">
    <name type="scientific">Rhodopirellula maiorica SM1</name>
    <dbReference type="NCBI Taxonomy" id="1265738"/>
    <lineage>
        <taxon>Bacteria</taxon>
        <taxon>Pseudomonadati</taxon>
        <taxon>Planctomycetota</taxon>
        <taxon>Planctomycetia</taxon>
        <taxon>Pirellulales</taxon>
        <taxon>Pirellulaceae</taxon>
        <taxon>Novipirellula</taxon>
    </lineage>
</organism>
<evidence type="ECO:0000313" key="2">
    <source>
        <dbReference type="Proteomes" id="UP000011991"/>
    </source>
</evidence>
<comment type="caution">
    <text evidence="1">The sequence shown here is derived from an EMBL/GenBank/DDBJ whole genome shotgun (WGS) entry which is preliminary data.</text>
</comment>
<sequence length="48" mass="6010">MDHREQHIHWCQETFPLKDRGRSIAQIDGYVFFVTLPQYESRERERRF</sequence>
<dbReference type="Proteomes" id="UP000011991">
    <property type="component" value="Unassembled WGS sequence"/>
</dbReference>
<gene>
    <name evidence="1" type="ORF">RMSM_07487</name>
</gene>
<name>M5R859_9BACT</name>
<keyword evidence="2" id="KW-1185">Reference proteome</keyword>
<evidence type="ECO:0000313" key="1">
    <source>
        <dbReference type="EMBL" id="EMI15575.1"/>
    </source>
</evidence>
<dbReference type="AlphaFoldDB" id="M5R859"/>
<proteinExistence type="predicted"/>
<dbReference type="EMBL" id="ANOG01001066">
    <property type="protein sequence ID" value="EMI15575.1"/>
    <property type="molecule type" value="Genomic_DNA"/>
</dbReference>
<accession>M5R859</accession>
<protein>
    <submittedName>
        <fullName evidence="1">Uncharacterized protein</fullName>
    </submittedName>
</protein>